<evidence type="ECO:0000313" key="5">
    <source>
        <dbReference type="EMBL" id="ALF56385.1"/>
    </source>
</evidence>
<proteinExistence type="inferred from homology"/>
<evidence type="ECO:0000256" key="1">
    <source>
        <dbReference type="ARBA" id="ARBA00006484"/>
    </source>
</evidence>
<dbReference type="InterPro" id="IPR057326">
    <property type="entry name" value="KR_dom"/>
</dbReference>
<protein>
    <submittedName>
        <fullName evidence="5">Short-chain dehydrogenase</fullName>
    </submittedName>
</protein>
<dbReference type="EMBL" id="CP012036">
    <property type="protein sequence ID" value="ALF56385.1"/>
    <property type="molecule type" value="Genomic_DNA"/>
</dbReference>
<dbReference type="PRINTS" id="PR00081">
    <property type="entry name" value="GDHRDH"/>
</dbReference>
<accession>A0A0M4SRE1</accession>
<gene>
    <name evidence="5" type="ORF">ACX27_13670</name>
</gene>
<dbReference type="STRING" id="224013.ACX27_13670"/>
<dbReference type="SUPFAM" id="SSF51735">
    <property type="entry name" value="NAD(P)-binding Rossmann-fold domains"/>
    <property type="match status" value="1"/>
</dbReference>
<evidence type="ECO:0000256" key="3">
    <source>
        <dbReference type="RuleBase" id="RU000363"/>
    </source>
</evidence>
<sequence length="241" mass="25487">MGSKQKQRALITGASSGIGKATALAFAKAGIDVALVSRSLDKLETVATAAKQTGVEAKAYTLDLAEIPQIEAKITAITQDFGNIDILVNNAGIGYTGNLSDTSLEDWQNVININLTSVFECIKGILPGMRDRSTGTIINVASIAAKQTFAGWGAYCVSKAGLLALSQTLAQEERAHGIRVTAICPGSVNTEIWDTDTVQVNFDRSKMLTPEIVAQSILHTVLLPPQAVIDELVLMPNAGTF</sequence>
<name>A0A0M4SRE1_9NOSO</name>
<dbReference type="InterPro" id="IPR002347">
    <property type="entry name" value="SDR_fam"/>
</dbReference>
<comment type="similarity">
    <text evidence="1 3">Belongs to the short-chain dehydrogenases/reductases (SDR) family.</text>
</comment>
<keyword evidence="2" id="KW-0560">Oxidoreductase</keyword>
<dbReference type="NCBIfam" id="NF005672">
    <property type="entry name" value="PRK07454.1"/>
    <property type="match status" value="1"/>
</dbReference>
<dbReference type="PANTHER" id="PTHR44196">
    <property type="entry name" value="DEHYDROGENASE/REDUCTASE SDR FAMILY MEMBER 7B"/>
    <property type="match status" value="1"/>
</dbReference>
<evidence type="ECO:0000313" key="6">
    <source>
        <dbReference type="Proteomes" id="UP000062645"/>
    </source>
</evidence>
<dbReference type="InterPro" id="IPR036291">
    <property type="entry name" value="NAD(P)-bd_dom_sf"/>
</dbReference>
<evidence type="ECO:0000259" key="4">
    <source>
        <dbReference type="SMART" id="SM00822"/>
    </source>
</evidence>
<organism evidence="5 6">
    <name type="scientific">Nostoc piscinale CENA21</name>
    <dbReference type="NCBI Taxonomy" id="224013"/>
    <lineage>
        <taxon>Bacteria</taxon>
        <taxon>Bacillati</taxon>
        <taxon>Cyanobacteriota</taxon>
        <taxon>Cyanophyceae</taxon>
        <taxon>Nostocales</taxon>
        <taxon>Nostocaceae</taxon>
        <taxon>Nostoc</taxon>
    </lineage>
</organism>
<dbReference type="KEGG" id="npz:ACX27_13670"/>
<dbReference type="PROSITE" id="PS00061">
    <property type="entry name" value="ADH_SHORT"/>
    <property type="match status" value="1"/>
</dbReference>
<dbReference type="Proteomes" id="UP000062645">
    <property type="component" value="Chromosome"/>
</dbReference>
<dbReference type="RefSeq" id="WP_062298334.1">
    <property type="nucleotide sequence ID" value="NZ_CP012036.1"/>
</dbReference>
<dbReference type="PIRSF" id="PIRSF000126">
    <property type="entry name" value="11-beta-HSD1"/>
    <property type="match status" value="1"/>
</dbReference>
<reference evidence="6" key="1">
    <citation type="submission" date="2015-07" db="EMBL/GenBank/DDBJ databases">
        <title>Genome Of Nitrogen-Fixing Cyanobacterium Nostoc piscinale CENA21 From Solimoes/Amazon River Floodplain Sediments And Comparative Genomics To Uncover Biosynthetic Natural Products Potential.</title>
        <authorList>
            <person name="Leao T.F."/>
            <person name="Leao P.N."/>
            <person name="Guimaraes P.I."/>
            <person name="de Melo A.G.C."/>
            <person name="Ramos R.T.J."/>
            <person name="Silva A."/>
            <person name="Fiore M.F."/>
            <person name="Schneider M.P.C."/>
        </authorList>
    </citation>
    <scope>NUCLEOTIDE SEQUENCE [LARGE SCALE GENOMIC DNA]</scope>
    <source>
        <strain evidence="6">CENA21</strain>
    </source>
</reference>
<dbReference type="InterPro" id="IPR020904">
    <property type="entry name" value="Sc_DH/Rdtase_CS"/>
</dbReference>
<dbReference type="Pfam" id="PF00106">
    <property type="entry name" value="adh_short"/>
    <property type="match status" value="1"/>
</dbReference>
<dbReference type="PATRIC" id="fig|224013.5.peg.3312"/>
<evidence type="ECO:0000256" key="2">
    <source>
        <dbReference type="ARBA" id="ARBA00023002"/>
    </source>
</evidence>
<dbReference type="FunFam" id="3.40.50.720:FF:000047">
    <property type="entry name" value="NADP-dependent L-serine/L-allo-threonine dehydrogenase"/>
    <property type="match status" value="1"/>
</dbReference>
<feature type="domain" description="Ketoreductase" evidence="4">
    <location>
        <begin position="7"/>
        <end position="196"/>
    </location>
</feature>
<dbReference type="AlphaFoldDB" id="A0A0M4SRE1"/>
<dbReference type="PRINTS" id="PR00080">
    <property type="entry name" value="SDRFAMILY"/>
</dbReference>
<dbReference type="Gene3D" id="3.40.50.720">
    <property type="entry name" value="NAD(P)-binding Rossmann-like Domain"/>
    <property type="match status" value="1"/>
</dbReference>
<dbReference type="SMART" id="SM00822">
    <property type="entry name" value="PKS_KR"/>
    <property type="match status" value="1"/>
</dbReference>
<reference evidence="5 6" key="2">
    <citation type="journal article" date="2016" name="Genome Announc.">
        <title>Draft Genome Sequence of the N2-Fixing Cyanobacterium Nostoc piscinale CENA21, Isolated from the Brazilian Amazon Floodplain.</title>
        <authorList>
            <person name="Leao T."/>
            <person name="Guimaraes P.I."/>
            <person name="de Melo A.G."/>
            <person name="Ramos R.T."/>
            <person name="Leao P.N."/>
            <person name="Silva A."/>
            <person name="Fiore M.F."/>
            <person name="Schneider M.P."/>
        </authorList>
    </citation>
    <scope>NUCLEOTIDE SEQUENCE [LARGE SCALE GENOMIC DNA]</scope>
    <source>
        <strain evidence="5 6">CENA21</strain>
    </source>
</reference>
<dbReference type="PANTHER" id="PTHR44196:SF1">
    <property type="entry name" value="DEHYDROGENASE_REDUCTASE SDR FAMILY MEMBER 7B"/>
    <property type="match status" value="1"/>
</dbReference>
<dbReference type="GO" id="GO:0016020">
    <property type="term" value="C:membrane"/>
    <property type="evidence" value="ECO:0007669"/>
    <property type="project" value="TreeGrafter"/>
</dbReference>
<dbReference type="OrthoDB" id="9775296at2"/>
<dbReference type="GO" id="GO:0016616">
    <property type="term" value="F:oxidoreductase activity, acting on the CH-OH group of donors, NAD or NADP as acceptor"/>
    <property type="evidence" value="ECO:0007669"/>
    <property type="project" value="UniProtKB-ARBA"/>
</dbReference>
<keyword evidence="6" id="KW-1185">Reference proteome</keyword>
<dbReference type="CDD" id="cd05233">
    <property type="entry name" value="SDR_c"/>
    <property type="match status" value="1"/>
</dbReference>